<organism evidence="3 4">
    <name type="scientific">Colletotrichum abscissum</name>
    <dbReference type="NCBI Taxonomy" id="1671311"/>
    <lineage>
        <taxon>Eukaryota</taxon>
        <taxon>Fungi</taxon>
        <taxon>Dikarya</taxon>
        <taxon>Ascomycota</taxon>
        <taxon>Pezizomycotina</taxon>
        <taxon>Sordariomycetes</taxon>
        <taxon>Hypocreomycetidae</taxon>
        <taxon>Glomerellales</taxon>
        <taxon>Glomerellaceae</taxon>
        <taxon>Colletotrichum</taxon>
        <taxon>Colletotrichum acutatum species complex</taxon>
    </lineage>
</organism>
<dbReference type="AlphaFoldDB" id="A0A9Q0AV63"/>
<dbReference type="Proteomes" id="UP001056436">
    <property type="component" value="Unassembled WGS sequence"/>
</dbReference>
<protein>
    <submittedName>
        <fullName evidence="3">Longiborneol synthase</fullName>
    </submittedName>
</protein>
<dbReference type="EMBL" id="SDAQ01000127">
    <property type="protein sequence ID" value="KAI3536048.1"/>
    <property type="molecule type" value="Genomic_DNA"/>
</dbReference>
<dbReference type="InterPro" id="IPR008949">
    <property type="entry name" value="Isoprenoid_synthase_dom_sf"/>
</dbReference>
<evidence type="ECO:0000313" key="4">
    <source>
        <dbReference type="Proteomes" id="UP001056436"/>
    </source>
</evidence>
<dbReference type="SFLD" id="SFLDG01021">
    <property type="entry name" value="Trichodiene_Synthase_Like"/>
    <property type="match status" value="1"/>
</dbReference>
<accession>A0A9Q0AV63</accession>
<sequence>MSTSPKIMVSPPGLSPGGINSAAVSVTQPWLRMLSSVWGMCAPKRIRLEDDLAKEPKRLAALCKPICKQMLEDLKYPGVPRVKRESVEALLKYMHKRAVEIGWPLDTPLSQKGFRLGFSLAAVIVISSVLTEHPQQMCHPRHPIEVQGYVGLFTWLVVQYDDIVGQNEGGMDEAQHFQRRFLNGETQPNAMLEGLAGLLRQAPDIFDPVMASLLQISALKFMTCNLLERHDGFQNMKTTRGAGIKFPDFLRDLAGINVAYAVFCFPKAQYPDVSQYLEAIPDMARVIDISNDVFSFYKEELGGETRNYIHNRRMATGKDVFAVLEDVATDTVDAANRASAILKGRGTYEQSMQECARGFHAMHTSNPRYKMADMDLAEEHPLAPYEHLMAEIFGGHEKVKA</sequence>
<dbReference type="Gene3D" id="1.10.600.10">
    <property type="entry name" value="Farnesyl Diphosphate Synthase"/>
    <property type="match status" value="1"/>
</dbReference>
<reference evidence="3" key="1">
    <citation type="submission" date="2019-01" db="EMBL/GenBank/DDBJ databases">
        <title>Colletotrichum abscissum LGMF1257.</title>
        <authorList>
            <person name="Baroncelli R."/>
        </authorList>
    </citation>
    <scope>NUCLEOTIDE SEQUENCE</scope>
    <source>
        <strain evidence="3">Ca142</strain>
    </source>
</reference>
<dbReference type="OrthoDB" id="2998174at2759"/>
<gene>
    <name evidence="3" type="ORF">CABS02_12684</name>
</gene>
<proteinExistence type="inferred from homology"/>
<dbReference type="GO" id="GO:0016838">
    <property type="term" value="F:carbon-oxygen lyase activity, acting on phosphates"/>
    <property type="evidence" value="ECO:0007669"/>
    <property type="project" value="InterPro"/>
</dbReference>
<evidence type="ECO:0000313" key="3">
    <source>
        <dbReference type="EMBL" id="KAI3536048.1"/>
    </source>
</evidence>
<dbReference type="InterPro" id="IPR024652">
    <property type="entry name" value="Trichodiene_synth"/>
</dbReference>
<dbReference type="Pfam" id="PF06330">
    <property type="entry name" value="TRI5"/>
    <property type="match status" value="1"/>
</dbReference>
<evidence type="ECO:0000256" key="1">
    <source>
        <dbReference type="ARBA" id="ARBA00007946"/>
    </source>
</evidence>
<dbReference type="SUPFAM" id="SSF48576">
    <property type="entry name" value="Terpenoid synthases"/>
    <property type="match status" value="1"/>
</dbReference>
<dbReference type="SFLD" id="SFLDS00005">
    <property type="entry name" value="Isoprenoid_Synthase_Type_I"/>
    <property type="match status" value="1"/>
</dbReference>
<name>A0A9Q0AV63_9PEZI</name>
<keyword evidence="4" id="KW-1185">Reference proteome</keyword>
<comment type="caution">
    <text evidence="3">The sequence shown here is derived from an EMBL/GenBank/DDBJ whole genome shotgun (WGS) entry which is preliminary data.</text>
</comment>
<comment type="similarity">
    <text evidence="1">Belongs to the trichodiene synthase family.</text>
</comment>
<evidence type="ECO:0000256" key="2">
    <source>
        <dbReference type="ARBA" id="ARBA00023239"/>
    </source>
</evidence>
<keyword evidence="2" id="KW-0456">Lyase</keyword>